<dbReference type="EMBL" id="FUEG01000029">
    <property type="protein sequence ID" value="SJL15469.1"/>
    <property type="molecule type" value="Genomic_DNA"/>
</dbReference>
<protein>
    <recommendedName>
        <fullName evidence="3">F-box domain-containing protein</fullName>
    </recommendedName>
</protein>
<evidence type="ECO:0008006" key="3">
    <source>
        <dbReference type="Google" id="ProtNLM"/>
    </source>
</evidence>
<sequence>MDMHVILSMFERPDPLDRLHLARLSKAFWCILISDIPKPLHGLSEPAWANMAFVRVCQQIRRNFFSARAYTPHVCHYIRSPLLILNALLNVSELMRGTASGDPHSNIALDLRACWKASP</sequence>
<evidence type="ECO:0000313" key="2">
    <source>
        <dbReference type="Proteomes" id="UP000219338"/>
    </source>
</evidence>
<dbReference type="AlphaFoldDB" id="A0A284S3A9"/>
<proteinExistence type="predicted"/>
<reference evidence="2" key="1">
    <citation type="journal article" date="2017" name="Nat. Ecol. Evol.">
        <title>Genome expansion and lineage-specific genetic innovations in the forest pathogenic fungi Armillaria.</title>
        <authorList>
            <person name="Sipos G."/>
            <person name="Prasanna A.N."/>
            <person name="Walter M.C."/>
            <person name="O'Connor E."/>
            <person name="Balint B."/>
            <person name="Krizsan K."/>
            <person name="Kiss B."/>
            <person name="Hess J."/>
            <person name="Varga T."/>
            <person name="Slot J."/>
            <person name="Riley R."/>
            <person name="Boka B."/>
            <person name="Rigling D."/>
            <person name="Barry K."/>
            <person name="Lee J."/>
            <person name="Mihaltcheva S."/>
            <person name="LaButti K."/>
            <person name="Lipzen A."/>
            <person name="Waldron R."/>
            <person name="Moloney N.M."/>
            <person name="Sperisen C."/>
            <person name="Kredics L."/>
            <person name="Vagvoelgyi C."/>
            <person name="Patrignani A."/>
            <person name="Fitzpatrick D."/>
            <person name="Nagy I."/>
            <person name="Doyle S."/>
            <person name="Anderson J.B."/>
            <person name="Grigoriev I.V."/>
            <person name="Gueldener U."/>
            <person name="Muensterkoetter M."/>
            <person name="Nagy L.G."/>
        </authorList>
    </citation>
    <scope>NUCLEOTIDE SEQUENCE [LARGE SCALE GENOMIC DNA]</scope>
    <source>
        <strain evidence="2">C18/9</strain>
    </source>
</reference>
<organism evidence="1 2">
    <name type="scientific">Armillaria ostoyae</name>
    <name type="common">Armillaria root rot fungus</name>
    <dbReference type="NCBI Taxonomy" id="47428"/>
    <lineage>
        <taxon>Eukaryota</taxon>
        <taxon>Fungi</taxon>
        <taxon>Dikarya</taxon>
        <taxon>Basidiomycota</taxon>
        <taxon>Agaricomycotina</taxon>
        <taxon>Agaricomycetes</taxon>
        <taxon>Agaricomycetidae</taxon>
        <taxon>Agaricales</taxon>
        <taxon>Marasmiineae</taxon>
        <taxon>Physalacriaceae</taxon>
        <taxon>Armillaria</taxon>
    </lineage>
</organism>
<accession>A0A284S3A9</accession>
<evidence type="ECO:0000313" key="1">
    <source>
        <dbReference type="EMBL" id="SJL15469.1"/>
    </source>
</evidence>
<dbReference type="OrthoDB" id="2322499at2759"/>
<keyword evidence="2" id="KW-1185">Reference proteome</keyword>
<gene>
    <name evidence="1" type="ORF">ARMOST_18967</name>
</gene>
<dbReference type="Proteomes" id="UP000219338">
    <property type="component" value="Unassembled WGS sequence"/>
</dbReference>
<name>A0A284S3A9_ARMOS</name>